<accession>S7RCP5</accession>
<name>S7RCP5_GLOTA</name>
<evidence type="ECO:0000313" key="3">
    <source>
        <dbReference type="Proteomes" id="UP000030669"/>
    </source>
</evidence>
<dbReference type="EMBL" id="KB469336">
    <property type="protein sequence ID" value="EPQ50169.1"/>
    <property type="molecule type" value="Genomic_DNA"/>
</dbReference>
<gene>
    <name evidence="2" type="ORF">GLOTRDRAFT_23390</name>
</gene>
<feature type="non-terminal residue" evidence="2">
    <location>
        <position position="65"/>
    </location>
</feature>
<dbReference type="AlphaFoldDB" id="S7RCP5"/>
<dbReference type="Proteomes" id="UP000030669">
    <property type="component" value="Unassembled WGS sequence"/>
</dbReference>
<sequence length="65" mass="7296">DLRFLGQARHGVYVDDYNGVHPDVLNQYYGADSTQETQHPGRTGAGHSDEGEDLEDQIAQDQDRH</sequence>
<dbReference type="OrthoDB" id="3013454at2759"/>
<feature type="region of interest" description="Disordered" evidence="1">
    <location>
        <begin position="28"/>
        <end position="65"/>
    </location>
</feature>
<evidence type="ECO:0000313" key="2">
    <source>
        <dbReference type="EMBL" id="EPQ50169.1"/>
    </source>
</evidence>
<keyword evidence="3" id="KW-1185">Reference proteome</keyword>
<protein>
    <submittedName>
        <fullName evidence="2">Uncharacterized protein</fullName>
    </submittedName>
</protein>
<dbReference type="HOGENOM" id="CLU_2855871_0_0_1"/>
<organism evidence="2 3">
    <name type="scientific">Gloeophyllum trabeum (strain ATCC 11539 / FP-39264 / Madison 617)</name>
    <name type="common">Brown rot fungus</name>
    <dbReference type="NCBI Taxonomy" id="670483"/>
    <lineage>
        <taxon>Eukaryota</taxon>
        <taxon>Fungi</taxon>
        <taxon>Dikarya</taxon>
        <taxon>Basidiomycota</taxon>
        <taxon>Agaricomycotina</taxon>
        <taxon>Agaricomycetes</taxon>
        <taxon>Gloeophyllales</taxon>
        <taxon>Gloeophyllaceae</taxon>
        <taxon>Gloeophyllum</taxon>
    </lineage>
</organism>
<dbReference type="GeneID" id="19305097"/>
<reference evidence="2 3" key="1">
    <citation type="journal article" date="2012" name="Science">
        <title>The Paleozoic origin of enzymatic lignin decomposition reconstructed from 31 fungal genomes.</title>
        <authorList>
            <person name="Floudas D."/>
            <person name="Binder M."/>
            <person name="Riley R."/>
            <person name="Barry K."/>
            <person name="Blanchette R.A."/>
            <person name="Henrissat B."/>
            <person name="Martinez A.T."/>
            <person name="Otillar R."/>
            <person name="Spatafora J.W."/>
            <person name="Yadav J.S."/>
            <person name="Aerts A."/>
            <person name="Benoit I."/>
            <person name="Boyd A."/>
            <person name="Carlson A."/>
            <person name="Copeland A."/>
            <person name="Coutinho P.M."/>
            <person name="de Vries R.P."/>
            <person name="Ferreira P."/>
            <person name="Findley K."/>
            <person name="Foster B."/>
            <person name="Gaskell J."/>
            <person name="Glotzer D."/>
            <person name="Gorecki P."/>
            <person name="Heitman J."/>
            <person name="Hesse C."/>
            <person name="Hori C."/>
            <person name="Igarashi K."/>
            <person name="Jurgens J.A."/>
            <person name="Kallen N."/>
            <person name="Kersten P."/>
            <person name="Kohler A."/>
            <person name="Kuees U."/>
            <person name="Kumar T.K.A."/>
            <person name="Kuo A."/>
            <person name="LaButti K."/>
            <person name="Larrondo L.F."/>
            <person name="Lindquist E."/>
            <person name="Ling A."/>
            <person name="Lombard V."/>
            <person name="Lucas S."/>
            <person name="Lundell T."/>
            <person name="Martin R."/>
            <person name="McLaughlin D.J."/>
            <person name="Morgenstern I."/>
            <person name="Morin E."/>
            <person name="Murat C."/>
            <person name="Nagy L.G."/>
            <person name="Nolan M."/>
            <person name="Ohm R.A."/>
            <person name="Patyshakuliyeva A."/>
            <person name="Rokas A."/>
            <person name="Ruiz-Duenas F.J."/>
            <person name="Sabat G."/>
            <person name="Salamov A."/>
            <person name="Samejima M."/>
            <person name="Schmutz J."/>
            <person name="Slot J.C."/>
            <person name="St John F."/>
            <person name="Stenlid J."/>
            <person name="Sun H."/>
            <person name="Sun S."/>
            <person name="Syed K."/>
            <person name="Tsang A."/>
            <person name="Wiebenga A."/>
            <person name="Young D."/>
            <person name="Pisabarro A."/>
            <person name="Eastwood D.C."/>
            <person name="Martin F."/>
            <person name="Cullen D."/>
            <person name="Grigoriev I.V."/>
            <person name="Hibbett D.S."/>
        </authorList>
    </citation>
    <scope>NUCLEOTIDE SEQUENCE [LARGE SCALE GENOMIC DNA]</scope>
    <source>
        <strain evidence="2 3">ATCC 11539</strain>
    </source>
</reference>
<evidence type="ECO:0000256" key="1">
    <source>
        <dbReference type="SAM" id="MobiDB-lite"/>
    </source>
</evidence>
<dbReference type="RefSeq" id="XP_007871374.1">
    <property type="nucleotide sequence ID" value="XM_007873183.1"/>
</dbReference>
<feature type="non-terminal residue" evidence="2">
    <location>
        <position position="1"/>
    </location>
</feature>
<proteinExistence type="predicted"/>
<dbReference type="KEGG" id="gtr:GLOTRDRAFT_23390"/>